<dbReference type="GO" id="GO:0046026">
    <property type="term" value="F:precorrin-4 C11-methyltransferase activity"/>
    <property type="evidence" value="ECO:0007669"/>
    <property type="project" value="InterPro"/>
</dbReference>
<evidence type="ECO:0000256" key="2">
    <source>
        <dbReference type="ARBA" id="ARBA00005879"/>
    </source>
</evidence>
<keyword evidence="4 7" id="KW-0489">Methyltransferase</keyword>
<dbReference type="InterPro" id="IPR006362">
    <property type="entry name" value="Cbl_synth_CobM/CibF"/>
</dbReference>
<accession>A0A017RXU6</accession>
<keyword evidence="5 7" id="KW-0808">Transferase</keyword>
<dbReference type="InterPro" id="IPR014777">
    <property type="entry name" value="4pyrrole_Mease_sub1"/>
</dbReference>
<comment type="similarity">
    <text evidence="2 7">Belongs to the precorrin methyltransferase family.</text>
</comment>
<evidence type="ECO:0000313" key="10">
    <source>
        <dbReference type="Proteomes" id="UP000019681"/>
    </source>
</evidence>
<proteinExistence type="inferred from homology"/>
<evidence type="ECO:0000256" key="3">
    <source>
        <dbReference type="ARBA" id="ARBA00022573"/>
    </source>
</evidence>
<dbReference type="PROSITE" id="PS00840">
    <property type="entry name" value="SUMT_2"/>
    <property type="match status" value="1"/>
</dbReference>
<keyword evidence="3" id="KW-0169">Cobalamin biosynthesis</keyword>
<evidence type="ECO:0000256" key="1">
    <source>
        <dbReference type="ARBA" id="ARBA00004953"/>
    </source>
</evidence>
<dbReference type="Gene3D" id="3.40.1010.10">
    <property type="entry name" value="Cobalt-precorrin-4 Transmethylase, Domain 1"/>
    <property type="match status" value="1"/>
</dbReference>
<dbReference type="GO" id="GO:0032259">
    <property type="term" value="P:methylation"/>
    <property type="evidence" value="ECO:0007669"/>
    <property type="project" value="UniProtKB-KW"/>
</dbReference>
<dbReference type="OrthoDB" id="9815856at2"/>
<dbReference type="Pfam" id="PF00590">
    <property type="entry name" value="TP_methylase"/>
    <property type="match status" value="1"/>
</dbReference>
<reference evidence="9 10" key="1">
    <citation type="journal article" date="2014" name="Genome Announc.">
        <title>Draft Genome Sequence of Fervidicella metallireducens Strain AeBT, an Iron-Reducing Thermoanaerobe from the Great Artesian Basin.</title>
        <authorList>
            <person name="Patel B.K."/>
        </authorList>
    </citation>
    <scope>NUCLEOTIDE SEQUENCE [LARGE SCALE GENOMIC DNA]</scope>
    <source>
        <strain evidence="9 10">AeB</strain>
    </source>
</reference>
<keyword evidence="10" id="KW-1185">Reference proteome</keyword>
<organism evidence="9 10">
    <name type="scientific">Fervidicella metallireducens AeB</name>
    <dbReference type="NCBI Taxonomy" id="1403537"/>
    <lineage>
        <taxon>Bacteria</taxon>
        <taxon>Bacillati</taxon>
        <taxon>Bacillota</taxon>
        <taxon>Clostridia</taxon>
        <taxon>Eubacteriales</taxon>
        <taxon>Clostridiaceae</taxon>
        <taxon>Fervidicella</taxon>
    </lineage>
</organism>
<feature type="domain" description="Tetrapyrrole methylase" evidence="8">
    <location>
        <begin position="1"/>
        <end position="207"/>
    </location>
</feature>
<dbReference type="Gene3D" id="3.30.950.10">
    <property type="entry name" value="Methyltransferase, Cobalt-precorrin-4 Transmethylase, Domain 2"/>
    <property type="match status" value="1"/>
</dbReference>
<evidence type="ECO:0000256" key="7">
    <source>
        <dbReference type="RuleBase" id="RU003960"/>
    </source>
</evidence>
<dbReference type="InterPro" id="IPR003043">
    <property type="entry name" value="Uropor_MeTrfase_CS"/>
</dbReference>
<sequence>MVYFIGAGPGDVDLITVKGRRMLQEADVVIYAGSLVWDAHLQFCKEGCEKHNSASMTLEEVINVMVKAENEGKLVVRLHTGDPSIYGAIREQMDCLDEHKIEYTVIPGVSSFVASCAAIKKEFTLPNVSQTVIITRMEGRTPVPEKEDLELLASHKCSMAIFLSVQDIDKVVEKLKKGYGREDVPVAVVYKATWPEQQILKGRLNNIAAKVKEAGIKNFSQILVGDFIEGDYERSLLYHPEFTHGFREGSK</sequence>
<dbReference type="InterPro" id="IPR035996">
    <property type="entry name" value="4pyrrol_Methylase_sf"/>
</dbReference>
<comment type="caution">
    <text evidence="9">The sequence shown here is derived from an EMBL/GenBank/DDBJ whole genome shotgun (WGS) entry which is preliminary data.</text>
</comment>
<dbReference type="CDD" id="cd11641">
    <property type="entry name" value="Precorrin-4_C11-MT"/>
    <property type="match status" value="1"/>
</dbReference>
<dbReference type="InterPro" id="IPR050161">
    <property type="entry name" value="Siro_Cobalamin_biosynth"/>
</dbReference>
<dbReference type="InterPro" id="IPR014776">
    <property type="entry name" value="4pyrrole_Mease_sub2"/>
</dbReference>
<name>A0A017RXU6_9CLOT</name>
<dbReference type="RefSeq" id="WP_035378298.1">
    <property type="nucleotide sequence ID" value="NZ_AZQP01000007.1"/>
</dbReference>
<dbReference type="SUPFAM" id="SSF53790">
    <property type="entry name" value="Tetrapyrrole methylase"/>
    <property type="match status" value="1"/>
</dbReference>
<gene>
    <name evidence="9" type="primary">cbiF</name>
    <name evidence="9" type="ORF">Q428_03845</name>
</gene>
<evidence type="ECO:0000259" key="8">
    <source>
        <dbReference type="Pfam" id="PF00590"/>
    </source>
</evidence>
<comment type="pathway">
    <text evidence="1">Cofactor biosynthesis; adenosylcobalamin biosynthesis.</text>
</comment>
<dbReference type="Proteomes" id="UP000019681">
    <property type="component" value="Unassembled WGS sequence"/>
</dbReference>
<dbReference type="STRING" id="1403537.Q428_03845"/>
<protein>
    <submittedName>
        <fullName evidence="9">Cobalt-precorrin-4 C(11)-methyltransferase</fullName>
    </submittedName>
</protein>
<dbReference type="PANTHER" id="PTHR45790:SF4">
    <property type="entry name" value="COBALT-PRECORRIN-4 C(11)-METHYLTRANSFERASE"/>
    <property type="match status" value="1"/>
</dbReference>
<dbReference type="PROSITE" id="PS00839">
    <property type="entry name" value="SUMT_1"/>
    <property type="match status" value="1"/>
</dbReference>
<evidence type="ECO:0000313" key="9">
    <source>
        <dbReference type="EMBL" id="EYE89229.1"/>
    </source>
</evidence>
<evidence type="ECO:0000256" key="5">
    <source>
        <dbReference type="ARBA" id="ARBA00022679"/>
    </source>
</evidence>
<dbReference type="NCBIfam" id="TIGR01465">
    <property type="entry name" value="cobM_cbiF"/>
    <property type="match status" value="1"/>
</dbReference>
<dbReference type="GO" id="GO:0009236">
    <property type="term" value="P:cobalamin biosynthetic process"/>
    <property type="evidence" value="ECO:0007669"/>
    <property type="project" value="UniProtKB-UniPathway"/>
</dbReference>
<keyword evidence="6" id="KW-0949">S-adenosyl-L-methionine</keyword>
<dbReference type="EMBL" id="AZQP01000007">
    <property type="protein sequence ID" value="EYE89229.1"/>
    <property type="molecule type" value="Genomic_DNA"/>
</dbReference>
<dbReference type="AlphaFoldDB" id="A0A017RXU6"/>
<dbReference type="InterPro" id="IPR000878">
    <property type="entry name" value="4pyrrol_Mease"/>
</dbReference>
<evidence type="ECO:0000256" key="6">
    <source>
        <dbReference type="ARBA" id="ARBA00022691"/>
    </source>
</evidence>
<dbReference type="PANTHER" id="PTHR45790">
    <property type="entry name" value="SIROHEME SYNTHASE-RELATED"/>
    <property type="match status" value="1"/>
</dbReference>
<evidence type="ECO:0000256" key="4">
    <source>
        <dbReference type="ARBA" id="ARBA00022603"/>
    </source>
</evidence>
<dbReference type="UniPathway" id="UPA00148"/>